<dbReference type="PRINTS" id="PR00359">
    <property type="entry name" value="BP450"/>
</dbReference>
<dbReference type="AlphaFoldDB" id="A0A1N6G6F4"/>
<dbReference type="PROSITE" id="PS00086">
    <property type="entry name" value="CYTOCHROME_P450"/>
    <property type="match status" value="1"/>
</dbReference>
<dbReference type="InterPro" id="IPR001128">
    <property type="entry name" value="Cyt_P450"/>
</dbReference>
<comment type="similarity">
    <text evidence="1 2">Belongs to the cytochrome P450 family.</text>
</comment>
<dbReference type="SUPFAM" id="SSF48264">
    <property type="entry name" value="Cytochrome P450"/>
    <property type="match status" value="1"/>
</dbReference>
<dbReference type="STRING" id="1123272.SAMN02745824_2695"/>
<keyword evidence="4" id="KW-1185">Reference proteome</keyword>
<dbReference type="Proteomes" id="UP000185192">
    <property type="component" value="Unassembled WGS sequence"/>
</dbReference>
<sequence length="440" mass="49051">MIETNQTNSRDCAKGKVIVATTAPINIFDPDVLVNPYEAYRQLRDGPALHHVPEMNVHVATRYDIVREIIRDTEVFSSEYTVFFEQLRAVGIASATPEVRAELERLEQQIIPPVPTMLTLDEPGHTRYRSLVSALFTVKETRKSEAAVNQVVEETIASLGDAGAIEFMEAYAAPIPLRVIGQRLGIPEEDVAMFNRGATAAASGLRLTPLTGDQMIERAQTAVDLQNLLVRLIEERRSHPTEDMISILANSRLEDENRLLNHGEILSILGQFLVAGHETTTSAFGWAMLLLCRNPEIEKNIASDPKMLATFIEESLRLEAPVQGLPRLVTRDTAVEDYKLKAGDIVFLRYGSANRDDRKFEDADQCDLQRKKAGAHFAFGAGVHACIGAPLSRQELQLGWTALLRHGKNFRLAPGKPEPQAEMSFILRNLPELHVEFDLR</sequence>
<dbReference type="PANTHER" id="PTHR46696">
    <property type="entry name" value="P450, PUTATIVE (EUROFUNG)-RELATED"/>
    <property type="match status" value="1"/>
</dbReference>
<evidence type="ECO:0000313" key="3">
    <source>
        <dbReference type="EMBL" id="SIO03041.1"/>
    </source>
</evidence>
<keyword evidence="2" id="KW-0560">Oxidoreductase</keyword>
<dbReference type="InterPro" id="IPR002397">
    <property type="entry name" value="Cyt_P450_B"/>
</dbReference>
<accession>A0A1N6G6F4</accession>
<protein>
    <submittedName>
        <fullName evidence="3">Cytochrome P450</fullName>
    </submittedName>
</protein>
<keyword evidence="2" id="KW-0408">Iron</keyword>
<dbReference type="GO" id="GO:0016705">
    <property type="term" value="F:oxidoreductase activity, acting on paired donors, with incorporation or reduction of molecular oxygen"/>
    <property type="evidence" value="ECO:0007669"/>
    <property type="project" value="InterPro"/>
</dbReference>
<evidence type="ECO:0000256" key="1">
    <source>
        <dbReference type="ARBA" id="ARBA00010617"/>
    </source>
</evidence>
<keyword evidence="2" id="KW-0503">Monooxygenase</keyword>
<gene>
    <name evidence="3" type="ORF">SAMN02745824_2695</name>
</gene>
<name>A0A1N6G6F4_9SPHN</name>
<organism evidence="3 4">
    <name type="scientific">Parasphingorhabdus marina DSM 22363</name>
    <dbReference type="NCBI Taxonomy" id="1123272"/>
    <lineage>
        <taxon>Bacteria</taxon>
        <taxon>Pseudomonadati</taxon>
        <taxon>Pseudomonadota</taxon>
        <taxon>Alphaproteobacteria</taxon>
        <taxon>Sphingomonadales</taxon>
        <taxon>Sphingomonadaceae</taxon>
        <taxon>Parasphingorhabdus</taxon>
    </lineage>
</organism>
<dbReference type="PRINTS" id="PR00385">
    <property type="entry name" value="P450"/>
</dbReference>
<dbReference type="GO" id="GO:0004497">
    <property type="term" value="F:monooxygenase activity"/>
    <property type="evidence" value="ECO:0007669"/>
    <property type="project" value="UniProtKB-KW"/>
</dbReference>
<dbReference type="InterPro" id="IPR036396">
    <property type="entry name" value="Cyt_P450_sf"/>
</dbReference>
<dbReference type="GO" id="GO:0020037">
    <property type="term" value="F:heme binding"/>
    <property type="evidence" value="ECO:0007669"/>
    <property type="project" value="InterPro"/>
</dbReference>
<evidence type="ECO:0000313" key="4">
    <source>
        <dbReference type="Proteomes" id="UP000185192"/>
    </source>
</evidence>
<dbReference type="Gene3D" id="1.10.630.10">
    <property type="entry name" value="Cytochrome P450"/>
    <property type="match status" value="1"/>
</dbReference>
<reference evidence="4" key="1">
    <citation type="submission" date="2016-11" db="EMBL/GenBank/DDBJ databases">
        <authorList>
            <person name="Varghese N."/>
            <person name="Submissions S."/>
        </authorList>
    </citation>
    <scope>NUCLEOTIDE SEQUENCE [LARGE SCALE GENOMIC DNA]</scope>
    <source>
        <strain evidence="4">DSM 22363</strain>
    </source>
</reference>
<keyword evidence="2" id="KW-0479">Metal-binding</keyword>
<keyword evidence="2" id="KW-0349">Heme</keyword>
<proteinExistence type="inferred from homology"/>
<evidence type="ECO:0000256" key="2">
    <source>
        <dbReference type="RuleBase" id="RU000461"/>
    </source>
</evidence>
<dbReference type="EMBL" id="FSQW01000002">
    <property type="protein sequence ID" value="SIO03041.1"/>
    <property type="molecule type" value="Genomic_DNA"/>
</dbReference>
<dbReference type="GO" id="GO:0005506">
    <property type="term" value="F:iron ion binding"/>
    <property type="evidence" value="ECO:0007669"/>
    <property type="project" value="InterPro"/>
</dbReference>
<dbReference type="InterPro" id="IPR017972">
    <property type="entry name" value="Cyt_P450_CS"/>
</dbReference>
<dbReference type="Pfam" id="PF00067">
    <property type="entry name" value="p450"/>
    <property type="match status" value="1"/>
</dbReference>
<dbReference type="PANTHER" id="PTHR46696:SF6">
    <property type="entry name" value="P450, PUTATIVE (EUROFUNG)-RELATED"/>
    <property type="match status" value="1"/>
</dbReference>